<keyword evidence="3" id="KW-1185">Reference proteome</keyword>
<dbReference type="PANTHER" id="PTHR35010:SF4">
    <property type="entry name" value="BLL5781 PROTEIN"/>
    <property type="match status" value="1"/>
</dbReference>
<dbReference type="Pfam" id="PF13560">
    <property type="entry name" value="HTH_31"/>
    <property type="match status" value="1"/>
</dbReference>
<dbReference type="AlphaFoldDB" id="A0A934QVG9"/>
<reference evidence="2" key="1">
    <citation type="submission" date="2020-12" db="EMBL/GenBank/DDBJ databases">
        <title>Prauserella sp. ASG 168, a novel actinomycete isolated from cave rock.</title>
        <authorList>
            <person name="Suriyachadkun C."/>
        </authorList>
    </citation>
    <scope>NUCLEOTIDE SEQUENCE</scope>
    <source>
        <strain evidence="2">ASG 168</strain>
    </source>
</reference>
<dbReference type="GO" id="GO:0003677">
    <property type="term" value="F:DNA binding"/>
    <property type="evidence" value="ECO:0007669"/>
    <property type="project" value="InterPro"/>
</dbReference>
<dbReference type="PROSITE" id="PS50943">
    <property type="entry name" value="HTH_CROC1"/>
    <property type="match status" value="1"/>
</dbReference>
<feature type="domain" description="HTH cro/C1-type" evidence="1">
    <location>
        <begin position="11"/>
        <end position="65"/>
    </location>
</feature>
<accession>A0A934QVG9</accession>
<dbReference type="Proteomes" id="UP000635245">
    <property type="component" value="Unassembled WGS sequence"/>
</dbReference>
<dbReference type="PANTHER" id="PTHR35010">
    <property type="entry name" value="BLL4672 PROTEIN-RELATED"/>
    <property type="match status" value="1"/>
</dbReference>
<gene>
    <name evidence="2" type="ORF">JHE00_22615</name>
</gene>
<dbReference type="InterPro" id="IPR001387">
    <property type="entry name" value="Cro/C1-type_HTH"/>
</dbReference>
<dbReference type="InterPro" id="IPR010982">
    <property type="entry name" value="Lambda_DNA-bd_dom_sf"/>
</dbReference>
<dbReference type="EMBL" id="JAENJH010000006">
    <property type="protein sequence ID" value="MBK1787128.1"/>
    <property type="molecule type" value="Genomic_DNA"/>
</dbReference>
<evidence type="ECO:0000313" key="3">
    <source>
        <dbReference type="Proteomes" id="UP000635245"/>
    </source>
</evidence>
<protein>
    <submittedName>
        <fullName evidence="2">Helix-turn-helix transcriptional regulator</fullName>
    </submittedName>
</protein>
<sequence>MSEHEAVGVLIRRWRERRRRSQLDLSIAAEVSTRHLSFIETGRSQPSKDMINRLCDELDVPLRERNGLYLAAGYAPVHSEHPLADLDLARTAIDAVLTGHEPHPAAAVDTRWGLLAANDAMTRFLYDVPQHVREPDLNMLRVTMHPDGMSGRLVNHAQWRTLTLRRVRRQYERTADPALAELLGELESYPAPPQSAREVPGSQTDLVTPLLLDTGFGRLSLLYTVTIFGSPRDITLDEIAIETFFPADQPTRELLAHLAAPEGSTPH</sequence>
<dbReference type="InterPro" id="IPR041413">
    <property type="entry name" value="MLTR_LBD"/>
</dbReference>
<name>A0A934QVG9_9PSEU</name>
<dbReference type="Pfam" id="PF17765">
    <property type="entry name" value="MLTR_LBD"/>
    <property type="match status" value="1"/>
</dbReference>
<dbReference type="SMART" id="SM00530">
    <property type="entry name" value="HTH_XRE"/>
    <property type="match status" value="1"/>
</dbReference>
<dbReference type="CDD" id="cd00093">
    <property type="entry name" value="HTH_XRE"/>
    <property type="match status" value="1"/>
</dbReference>
<comment type="caution">
    <text evidence="2">The sequence shown here is derived from an EMBL/GenBank/DDBJ whole genome shotgun (WGS) entry which is preliminary data.</text>
</comment>
<evidence type="ECO:0000313" key="2">
    <source>
        <dbReference type="EMBL" id="MBK1787128.1"/>
    </source>
</evidence>
<dbReference type="RefSeq" id="WP_200321435.1">
    <property type="nucleotide sequence ID" value="NZ_JAENJH010000006.1"/>
</dbReference>
<dbReference type="SUPFAM" id="SSF47413">
    <property type="entry name" value="lambda repressor-like DNA-binding domains"/>
    <property type="match status" value="1"/>
</dbReference>
<organism evidence="2 3">
    <name type="scientific">Prauserella cavernicola</name>
    <dbReference type="NCBI Taxonomy" id="2800127"/>
    <lineage>
        <taxon>Bacteria</taxon>
        <taxon>Bacillati</taxon>
        <taxon>Actinomycetota</taxon>
        <taxon>Actinomycetes</taxon>
        <taxon>Pseudonocardiales</taxon>
        <taxon>Pseudonocardiaceae</taxon>
        <taxon>Prauserella</taxon>
    </lineage>
</organism>
<evidence type="ECO:0000259" key="1">
    <source>
        <dbReference type="PROSITE" id="PS50943"/>
    </source>
</evidence>
<proteinExistence type="predicted"/>
<dbReference type="Gene3D" id="3.30.450.180">
    <property type="match status" value="1"/>
</dbReference>
<dbReference type="Gene3D" id="1.10.260.40">
    <property type="entry name" value="lambda repressor-like DNA-binding domains"/>
    <property type="match status" value="1"/>
</dbReference>